<organism evidence="7 8">
    <name type="scientific">Mizuhopecten yessoensis</name>
    <name type="common">Japanese scallop</name>
    <name type="synonym">Patinopecten yessoensis</name>
    <dbReference type="NCBI Taxonomy" id="6573"/>
    <lineage>
        <taxon>Eukaryota</taxon>
        <taxon>Metazoa</taxon>
        <taxon>Spiralia</taxon>
        <taxon>Lophotrochozoa</taxon>
        <taxon>Mollusca</taxon>
        <taxon>Bivalvia</taxon>
        <taxon>Autobranchia</taxon>
        <taxon>Pteriomorphia</taxon>
        <taxon>Pectinida</taxon>
        <taxon>Pectinoidea</taxon>
        <taxon>Pectinidae</taxon>
        <taxon>Mizuhopecten</taxon>
    </lineage>
</organism>
<dbReference type="GO" id="GO:0046872">
    <property type="term" value="F:metal ion binding"/>
    <property type="evidence" value="ECO:0007669"/>
    <property type="project" value="UniProtKB-KW"/>
</dbReference>
<dbReference type="EMBL" id="NEDP02076718">
    <property type="protein sequence ID" value="OWF35614.1"/>
    <property type="molecule type" value="Genomic_DNA"/>
</dbReference>
<dbReference type="InterPro" id="IPR056564">
    <property type="entry name" value="Ig-like_KY"/>
</dbReference>
<dbReference type="OrthoDB" id="6129702at2759"/>
<feature type="coiled-coil region" evidence="5">
    <location>
        <begin position="179"/>
        <end position="242"/>
    </location>
</feature>
<dbReference type="InterPro" id="IPR053041">
    <property type="entry name" value="Transglut-like_Superfamily_Mod"/>
</dbReference>
<dbReference type="SMART" id="SM00460">
    <property type="entry name" value="TGc"/>
    <property type="match status" value="1"/>
</dbReference>
<dbReference type="Gene3D" id="2.10.110.10">
    <property type="entry name" value="Cysteine Rich Protein"/>
    <property type="match status" value="1"/>
</dbReference>
<dbReference type="Proteomes" id="UP000242188">
    <property type="component" value="Unassembled WGS sequence"/>
</dbReference>
<gene>
    <name evidence="7" type="ORF">KP79_PYT15938</name>
</gene>
<dbReference type="Pfam" id="PF00412">
    <property type="entry name" value="LIM"/>
    <property type="match status" value="1"/>
</dbReference>
<dbReference type="AlphaFoldDB" id="A0A210PGI1"/>
<dbReference type="PROSITE" id="PS00478">
    <property type="entry name" value="LIM_DOMAIN_1"/>
    <property type="match status" value="1"/>
</dbReference>
<evidence type="ECO:0000256" key="2">
    <source>
        <dbReference type="ARBA" id="ARBA00022833"/>
    </source>
</evidence>
<evidence type="ECO:0000313" key="8">
    <source>
        <dbReference type="Proteomes" id="UP000242188"/>
    </source>
</evidence>
<dbReference type="SMART" id="SM00132">
    <property type="entry name" value="LIM"/>
    <property type="match status" value="1"/>
</dbReference>
<keyword evidence="3 4" id="KW-0440">LIM domain</keyword>
<dbReference type="PANTHER" id="PTHR47020">
    <property type="entry name" value="HILLARIN"/>
    <property type="match status" value="1"/>
</dbReference>
<sequence>MDDRCSSDGDDSECEDLRSLPRDPCYRCEKRVYPVEKVDVGVLFHRRCFRCRVCGLQMTLKTFHWDQENTPDVYCNVHLTRMVGSIDKDAMGIQSALKAPKRGINANEQIRGSLYNPGWQYDAKAIEFNHHRDLWGKLEKKKTSLGTYKDFESLGVFDAQSVLELRQKKEEDKLYERFHEDRTKMVQRLEDELKVEKEKSVQELVAGFEKKITSKKDIKTGLEKETERLEQLYKRKKEERLRCLMDKLTTEEKSQVTRLIEKHSSEMLLMIAEKFVTMTESIPDADTTTLQTASIDLSRPPPVAPPEFRRSQLFKSPEEFEALDNQVFEVAQKDYSAFTDLVKDLIQNCQTDLEKSRAIFRWITVKDLNKLEVDETVNPESPMGLLRGIKYGTESYHDLFKRLCSYAGLHCEVIQGLSKGAGYKPGMRMDNDKFRNSWTAVFIEGSWCFINCNWGARHVKGHDKDEKDVITGLATFYYRCDEFYFITDPEDHIHQHFPDDPKWQLLECPISLTEFINLPIVKSPFFNYGLKFANHYDGTQYTSNGIIVLQLKIPNLLGFGYTLDAKDSDMDPHKLEGRVMLRIIGHKAIFTVAPPKTGKYFLTIYAKEDWHSETLQSACAFRVKCREKRENIRSPFPKVPFFGPTPSMSQYGIVPQTHIDPLVVFSYDDVIFQFQIQKDVKLTHTLQYHGPFQSDITDFQRYVFVRYRDEKSISYQVRCPIMGKFVFNIFGGTVTSPEENTGHLECLFRYLLDCKHPAKDKRPLPRACHRWFLGNMLEPVVGDIDPDKRVTFRVRAPLAMDVAMLVGDAWFHFKEIADSIWEGNVYTGKGQCKAKLYAKLTKERARFSPLVEFNIK</sequence>
<accession>A0A210PGI1</accession>
<evidence type="ECO:0000256" key="3">
    <source>
        <dbReference type="ARBA" id="ARBA00023038"/>
    </source>
</evidence>
<evidence type="ECO:0000256" key="4">
    <source>
        <dbReference type="PROSITE-ProRule" id="PRU00125"/>
    </source>
</evidence>
<reference evidence="7 8" key="1">
    <citation type="journal article" date="2017" name="Nat. Ecol. Evol.">
        <title>Scallop genome provides insights into evolution of bilaterian karyotype and development.</title>
        <authorList>
            <person name="Wang S."/>
            <person name="Zhang J."/>
            <person name="Jiao W."/>
            <person name="Li J."/>
            <person name="Xun X."/>
            <person name="Sun Y."/>
            <person name="Guo X."/>
            <person name="Huan P."/>
            <person name="Dong B."/>
            <person name="Zhang L."/>
            <person name="Hu X."/>
            <person name="Sun X."/>
            <person name="Wang J."/>
            <person name="Zhao C."/>
            <person name="Wang Y."/>
            <person name="Wang D."/>
            <person name="Huang X."/>
            <person name="Wang R."/>
            <person name="Lv J."/>
            <person name="Li Y."/>
            <person name="Zhang Z."/>
            <person name="Liu B."/>
            <person name="Lu W."/>
            <person name="Hui Y."/>
            <person name="Liang J."/>
            <person name="Zhou Z."/>
            <person name="Hou R."/>
            <person name="Li X."/>
            <person name="Liu Y."/>
            <person name="Li H."/>
            <person name="Ning X."/>
            <person name="Lin Y."/>
            <person name="Zhao L."/>
            <person name="Xing Q."/>
            <person name="Dou J."/>
            <person name="Li Y."/>
            <person name="Mao J."/>
            <person name="Guo H."/>
            <person name="Dou H."/>
            <person name="Li T."/>
            <person name="Mu C."/>
            <person name="Jiang W."/>
            <person name="Fu Q."/>
            <person name="Fu X."/>
            <person name="Miao Y."/>
            <person name="Liu J."/>
            <person name="Yu Q."/>
            <person name="Li R."/>
            <person name="Liao H."/>
            <person name="Li X."/>
            <person name="Kong Y."/>
            <person name="Jiang Z."/>
            <person name="Chourrout D."/>
            <person name="Li R."/>
            <person name="Bao Z."/>
        </authorList>
    </citation>
    <scope>NUCLEOTIDE SEQUENCE [LARGE SCALE GENOMIC DNA]</scope>
    <source>
        <strain evidence="7 8">PY_sf001</strain>
    </source>
</reference>
<keyword evidence="8" id="KW-1185">Reference proteome</keyword>
<dbReference type="InterPro" id="IPR001781">
    <property type="entry name" value="Znf_LIM"/>
</dbReference>
<evidence type="ECO:0000313" key="7">
    <source>
        <dbReference type="EMBL" id="OWF35614.1"/>
    </source>
</evidence>
<keyword evidence="5" id="KW-0175">Coiled coil</keyword>
<keyword evidence="1 4" id="KW-0479">Metal-binding</keyword>
<evidence type="ECO:0000256" key="5">
    <source>
        <dbReference type="SAM" id="Coils"/>
    </source>
</evidence>
<proteinExistence type="predicted"/>
<dbReference type="InterPro" id="IPR002931">
    <property type="entry name" value="Transglutaminase-like"/>
</dbReference>
<dbReference type="PANTHER" id="PTHR47020:SF1">
    <property type="entry name" value="HILLARIN"/>
    <property type="match status" value="1"/>
</dbReference>
<protein>
    <submittedName>
        <fullName evidence="7">Kyphoscoliosis peptidase</fullName>
    </submittedName>
</protein>
<feature type="domain" description="LIM zinc-binding" evidence="6">
    <location>
        <begin position="23"/>
        <end position="85"/>
    </location>
</feature>
<dbReference type="PROSITE" id="PS50023">
    <property type="entry name" value="LIM_DOMAIN_2"/>
    <property type="match status" value="1"/>
</dbReference>
<evidence type="ECO:0000259" key="6">
    <source>
        <dbReference type="PROSITE" id="PS50023"/>
    </source>
</evidence>
<dbReference type="Pfam" id="PF23265">
    <property type="entry name" value="Ig-like_KY"/>
    <property type="match status" value="2"/>
</dbReference>
<name>A0A210PGI1_MIZYE</name>
<keyword evidence="2 4" id="KW-0862">Zinc</keyword>
<comment type="caution">
    <text evidence="7">The sequence shown here is derived from an EMBL/GenBank/DDBJ whole genome shotgun (WGS) entry which is preliminary data.</text>
</comment>
<evidence type="ECO:0000256" key="1">
    <source>
        <dbReference type="ARBA" id="ARBA00022723"/>
    </source>
</evidence>